<dbReference type="InterPro" id="IPR002711">
    <property type="entry name" value="HNH"/>
</dbReference>
<evidence type="ECO:0000259" key="1">
    <source>
        <dbReference type="SMART" id="SM00507"/>
    </source>
</evidence>
<organism evidence="2 3">
    <name type="scientific">Streptomyces reniochalinae</name>
    <dbReference type="NCBI Taxonomy" id="2250578"/>
    <lineage>
        <taxon>Bacteria</taxon>
        <taxon>Bacillati</taxon>
        <taxon>Actinomycetota</taxon>
        <taxon>Actinomycetes</taxon>
        <taxon>Kitasatosporales</taxon>
        <taxon>Streptomycetaceae</taxon>
        <taxon>Streptomyces</taxon>
    </lineage>
</organism>
<dbReference type="AlphaFoldDB" id="A0A367EUH2"/>
<dbReference type="RefSeq" id="WP_114014923.1">
    <property type="nucleotide sequence ID" value="NZ_QOIM01000026.1"/>
</dbReference>
<evidence type="ECO:0000313" key="3">
    <source>
        <dbReference type="Proteomes" id="UP000253507"/>
    </source>
</evidence>
<dbReference type="GO" id="GO:0004519">
    <property type="term" value="F:endonuclease activity"/>
    <property type="evidence" value="ECO:0007669"/>
    <property type="project" value="InterPro"/>
</dbReference>
<dbReference type="EMBL" id="QOIM01000026">
    <property type="protein sequence ID" value="RCG21754.1"/>
    <property type="molecule type" value="Genomic_DNA"/>
</dbReference>
<name>A0A367EUH2_9ACTN</name>
<dbReference type="GO" id="GO:0003676">
    <property type="term" value="F:nucleic acid binding"/>
    <property type="evidence" value="ECO:0007669"/>
    <property type="project" value="InterPro"/>
</dbReference>
<reference evidence="2 3" key="1">
    <citation type="submission" date="2018-06" db="EMBL/GenBank/DDBJ databases">
        <title>Streptomyces reniochalinae sp. nov. and Streptomyces diacarnus sp. nov. from marine sponges.</title>
        <authorList>
            <person name="Li L."/>
        </authorList>
    </citation>
    <scope>NUCLEOTIDE SEQUENCE [LARGE SCALE GENOMIC DNA]</scope>
    <source>
        <strain evidence="2 3">LHW50302</strain>
    </source>
</reference>
<dbReference type="GO" id="GO:0008270">
    <property type="term" value="F:zinc ion binding"/>
    <property type="evidence" value="ECO:0007669"/>
    <property type="project" value="InterPro"/>
</dbReference>
<dbReference type="CDD" id="cd00085">
    <property type="entry name" value="HNHc"/>
    <property type="match status" value="1"/>
</dbReference>
<dbReference type="OrthoDB" id="268590at2"/>
<comment type="caution">
    <text evidence="2">The sequence shown here is derived from an EMBL/GenBank/DDBJ whole genome shotgun (WGS) entry which is preliminary data.</text>
</comment>
<gene>
    <name evidence="2" type="ORF">DQ392_08585</name>
</gene>
<proteinExistence type="predicted"/>
<dbReference type="Pfam" id="PF01844">
    <property type="entry name" value="HNH"/>
    <property type="match status" value="1"/>
</dbReference>
<dbReference type="Proteomes" id="UP000253507">
    <property type="component" value="Unassembled WGS sequence"/>
</dbReference>
<dbReference type="SMART" id="SM00507">
    <property type="entry name" value="HNHc"/>
    <property type="match status" value="1"/>
</dbReference>
<feature type="domain" description="HNH nuclease" evidence="1">
    <location>
        <begin position="176"/>
        <end position="235"/>
    </location>
</feature>
<sequence length="248" mass="28180">MTQTTHACLYCDAPMDNPRRVQCGALECKRLYRNARQREFQRQYRAENGRYHSRQYDRPRNKRYQITCTQCGREATVTKETSKYCTHACFYDARFGVDRTPKPTRLLRAQKRAARAAHGTTGEIAWVAGQCVRCGAWFTRRNSGAGVRHCSMRCTRRDAASRRRALEAGATVGVVSRWRVHERDGWTCHICGDPVDRIAKAPALNAPVLDHVIPLARGGEHSEANIKTAHFYCNSVKRDLEHGWSAAA</sequence>
<protein>
    <recommendedName>
        <fullName evidence="1">HNH nuclease domain-containing protein</fullName>
    </recommendedName>
</protein>
<dbReference type="Gene3D" id="1.10.30.50">
    <property type="match status" value="1"/>
</dbReference>
<dbReference type="InterPro" id="IPR003615">
    <property type="entry name" value="HNH_nuc"/>
</dbReference>
<evidence type="ECO:0000313" key="2">
    <source>
        <dbReference type="EMBL" id="RCG21754.1"/>
    </source>
</evidence>
<keyword evidence="3" id="KW-1185">Reference proteome</keyword>
<accession>A0A367EUH2</accession>